<dbReference type="EMBL" id="AZXY01000005">
    <property type="protein sequence ID" value="KSZ58534.1"/>
    <property type="molecule type" value="Genomic_DNA"/>
</dbReference>
<reference evidence="3" key="1">
    <citation type="submission" date="2015-01" db="EMBL/GenBank/DDBJ databases">
        <title>Draft genome sequence of Rhodococcus pyridinivorans strain KG-16, a hydrocarbon-degrading bacterium.</title>
        <authorList>
            <person name="Aggarwal R.K."/>
            <person name="Dawar C."/>
        </authorList>
    </citation>
    <scope>NUCLEOTIDE SEQUENCE [LARGE SCALE GENOMIC DNA]</scope>
    <source>
        <strain evidence="3">KG-16</strain>
    </source>
</reference>
<keyword evidence="1" id="KW-0472">Membrane</keyword>
<dbReference type="Proteomes" id="UP000053060">
    <property type="component" value="Unassembled WGS sequence"/>
</dbReference>
<dbReference type="RefSeq" id="WP_060651993.1">
    <property type="nucleotide sequence ID" value="NZ_AZXY01000005.1"/>
</dbReference>
<keyword evidence="1" id="KW-1133">Transmembrane helix</keyword>
<dbReference type="InterPro" id="IPR024244">
    <property type="entry name" value="DUF2537"/>
</dbReference>
<comment type="caution">
    <text evidence="2">The sequence shown here is derived from an EMBL/GenBank/DDBJ whole genome shotgun (WGS) entry which is preliminary data.</text>
</comment>
<feature type="transmembrane region" description="Helical" evidence="1">
    <location>
        <begin position="44"/>
        <end position="64"/>
    </location>
</feature>
<dbReference type="Pfam" id="PF10801">
    <property type="entry name" value="DUF2537"/>
    <property type="match status" value="1"/>
</dbReference>
<feature type="transmembrane region" description="Helical" evidence="1">
    <location>
        <begin position="12"/>
        <end position="32"/>
    </location>
</feature>
<feature type="transmembrane region" description="Helical" evidence="1">
    <location>
        <begin position="70"/>
        <end position="89"/>
    </location>
</feature>
<proteinExistence type="predicted"/>
<accession>A0A0V9UKK0</accession>
<name>A0A0V9UKK0_9NOCA</name>
<dbReference type="PATRIC" id="fig|1441730.3.peg.2419"/>
<dbReference type="PROSITE" id="PS51257">
    <property type="entry name" value="PROKAR_LIPOPROTEIN"/>
    <property type="match status" value="1"/>
</dbReference>
<evidence type="ECO:0000256" key="1">
    <source>
        <dbReference type="SAM" id="Phobius"/>
    </source>
</evidence>
<gene>
    <name evidence="2" type="ORF">Z045_11620</name>
</gene>
<organism evidence="2 3">
    <name type="scientific">Rhodococcus pyridinivorans KG-16</name>
    <dbReference type="NCBI Taxonomy" id="1441730"/>
    <lineage>
        <taxon>Bacteria</taxon>
        <taxon>Bacillati</taxon>
        <taxon>Actinomycetota</taxon>
        <taxon>Actinomycetes</taxon>
        <taxon>Mycobacteriales</taxon>
        <taxon>Nocardiaceae</taxon>
        <taxon>Rhodococcus</taxon>
    </lineage>
</organism>
<keyword evidence="1" id="KW-0812">Transmembrane</keyword>
<reference evidence="2 3" key="2">
    <citation type="journal article" date="2016" name="Genome Announc.">
        <title>Draft Genome Sequence of a Versatile Hydrocarbon-Degrading Bacterium, Rhodococcus pyridinivorans Strain KG-16, Collected from Oil Fields in India.</title>
        <authorList>
            <person name="Aggarwal R.K."/>
            <person name="Dawar C."/>
            <person name="Phanindranath R."/>
            <person name="Mutnuri L."/>
            <person name="Dayal A.M."/>
        </authorList>
    </citation>
    <scope>NUCLEOTIDE SEQUENCE [LARGE SCALE GENOMIC DNA]</scope>
    <source>
        <strain evidence="2 3">KG-16</strain>
    </source>
</reference>
<dbReference type="AlphaFoldDB" id="A0A0V9UKK0"/>
<evidence type="ECO:0000313" key="2">
    <source>
        <dbReference type="EMBL" id="KSZ58534.1"/>
    </source>
</evidence>
<evidence type="ECO:0000313" key="3">
    <source>
        <dbReference type="Proteomes" id="UP000053060"/>
    </source>
</evidence>
<protein>
    <submittedName>
        <fullName evidence="2">Membrane protein</fullName>
    </submittedName>
</protein>
<sequence length="90" mass="9366">MSQARGPAPTPWATGLTLTAFSFIATVITVVACGQALGRIHPALAVVVNVVTVAGVAPTVWSWLRVQVLRWLAAGFLAGVPFGWLALLVS</sequence>